<name>D4ZGU0_SHEVD</name>
<dbReference type="Proteomes" id="UP000002350">
    <property type="component" value="Chromosome"/>
</dbReference>
<evidence type="ECO:0000313" key="2">
    <source>
        <dbReference type="Proteomes" id="UP000002350"/>
    </source>
</evidence>
<evidence type="ECO:0000313" key="1">
    <source>
        <dbReference type="EMBL" id="BAJ00889.1"/>
    </source>
</evidence>
<organism evidence="1 2">
    <name type="scientific">Shewanella violacea (strain JCM 10179 / CIP 106290 / LMG 19151 / DSS12)</name>
    <dbReference type="NCBI Taxonomy" id="637905"/>
    <lineage>
        <taxon>Bacteria</taxon>
        <taxon>Pseudomonadati</taxon>
        <taxon>Pseudomonadota</taxon>
        <taxon>Gammaproteobacteria</taxon>
        <taxon>Alteromonadales</taxon>
        <taxon>Shewanellaceae</taxon>
        <taxon>Shewanella</taxon>
    </lineage>
</organism>
<gene>
    <name evidence="1" type="ordered locus">SVI_0918</name>
</gene>
<protein>
    <submittedName>
        <fullName evidence="1">Uncharacterized protein</fullName>
    </submittedName>
</protein>
<sequence>MKLLNPADAYILATSLASNRFEPAVVKDLFIKEQA</sequence>
<dbReference type="HOGENOM" id="CLU_3367291_0_0_6"/>
<dbReference type="KEGG" id="svo:SVI_0918"/>
<dbReference type="EMBL" id="AP011177">
    <property type="protein sequence ID" value="BAJ00889.1"/>
    <property type="molecule type" value="Genomic_DNA"/>
</dbReference>
<reference evidence="2" key="1">
    <citation type="journal article" date="2010" name="Mol. Biosyst.">
        <title>Complete genome sequence and comparative analysis of Shewanella violacea, a psychrophilic and piezophilic bacterium from deep sea floor sediments.</title>
        <authorList>
            <person name="Aono E."/>
            <person name="Baba T."/>
            <person name="Ara T."/>
            <person name="Nishi T."/>
            <person name="Nakamichi T."/>
            <person name="Inamoto E."/>
            <person name="Toyonaga H."/>
            <person name="Hasegawa M."/>
            <person name="Takai Y."/>
            <person name="Okumura Y."/>
            <person name="Baba M."/>
            <person name="Tomita M."/>
            <person name="Kato C."/>
            <person name="Oshima T."/>
            <person name="Nakasone K."/>
            <person name="Mori H."/>
        </authorList>
    </citation>
    <scope>NUCLEOTIDE SEQUENCE [LARGE SCALE GENOMIC DNA]</scope>
    <source>
        <strain evidence="2">JCM 10179 / CIP 106290 / LMG 19151 / DSS12</strain>
    </source>
</reference>
<accession>D4ZGU0</accession>
<keyword evidence="2" id="KW-1185">Reference proteome</keyword>
<dbReference type="AlphaFoldDB" id="D4ZGU0"/>
<proteinExistence type="predicted"/>